<keyword evidence="2" id="KW-0812">Transmembrane</keyword>
<reference evidence="3 4" key="1">
    <citation type="submission" date="2018-10" db="EMBL/GenBank/DDBJ databases">
        <title>Fifty Aureobasidium pullulans genomes reveal a recombining polyextremotolerant generalist.</title>
        <authorList>
            <person name="Gostincar C."/>
            <person name="Turk M."/>
            <person name="Zajc J."/>
            <person name="Gunde-Cimerman N."/>
        </authorList>
    </citation>
    <scope>NUCLEOTIDE SEQUENCE [LARGE SCALE GENOMIC DNA]</scope>
    <source>
        <strain evidence="3 4">EXF-10507</strain>
    </source>
</reference>
<gene>
    <name evidence="3" type="ORF">D6D15_04074</name>
</gene>
<evidence type="ECO:0000313" key="4">
    <source>
        <dbReference type="Proteomes" id="UP000304928"/>
    </source>
</evidence>
<keyword evidence="2" id="KW-0472">Membrane</keyword>
<name>A0A4V6TB02_AURPU</name>
<evidence type="ECO:0000256" key="2">
    <source>
        <dbReference type="SAM" id="Phobius"/>
    </source>
</evidence>
<feature type="region of interest" description="Disordered" evidence="1">
    <location>
        <begin position="1"/>
        <end position="21"/>
    </location>
</feature>
<keyword evidence="2" id="KW-1133">Transmembrane helix</keyword>
<feature type="transmembrane region" description="Helical" evidence="2">
    <location>
        <begin position="95"/>
        <end position="116"/>
    </location>
</feature>
<feature type="transmembrane region" description="Helical" evidence="2">
    <location>
        <begin position="62"/>
        <end position="83"/>
    </location>
</feature>
<organism evidence="3 4">
    <name type="scientific">Aureobasidium pullulans</name>
    <name type="common">Black yeast</name>
    <name type="synonym">Pullularia pullulans</name>
    <dbReference type="NCBI Taxonomy" id="5580"/>
    <lineage>
        <taxon>Eukaryota</taxon>
        <taxon>Fungi</taxon>
        <taxon>Dikarya</taxon>
        <taxon>Ascomycota</taxon>
        <taxon>Pezizomycotina</taxon>
        <taxon>Dothideomycetes</taxon>
        <taxon>Dothideomycetidae</taxon>
        <taxon>Dothideales</taxon>
        <taxon>Saccotheciaceae</taxon>
        <taxon>Aureobasidium</taxon>
    </lineage>
</organism>
<evidence type="ECO:0000256" key="1">
    <source>
        <dbReference type="SAM" id="MobiDB-lite"/>
    </source>
</evidence>
<feature type="region of interest" description="Disordered" evidence="1">
    <location>
        <begin position="32"/>
        <end position="51"/>
    </location>
</feature>
<proteinExistence type="predicted"/>
<evidence type="ECO:0000313" key="3">
    <source>
        <dbReference type="EMBL" id="THW91107.1"/>
    </source>
</evidence>
<dbReference type="Proteomes" id="UP000304928">
    <property type="component" value="Unassembled WGS sequence"/>
</dbReference>
<dbReference type="AlphaFoldDB" id="A0A4V6TB02"/>
<accession>A0A4V6TB02</accession>
<dbReference type="EMBL" id="QZAR01000055">
    <property type="protein sequence ID" value="THW91107.1"/>
    <property type="molecule type" value="Genomic_DNA"/>
</dbReference>
<protein>
    <submittedName>
        <fullName evidence="3">Uncharacterized protein</fullName>
    </submittedName>
</protein>
<sequence length="151" mass="16224">MNISSPTSPPPASPPQAARYLPPHLSGAAQIGKKQIPGKRPVSPTARTDAPHYLKTTAPRSVAWAVIPTATQAPLMGITVLIGRLRRGMEGRIRLLILRLVLMLSRLSWVVVRVGVSSIMMGSGSALILRREGVDLNWTGRYSRINDGDGG</sequence>
<comment type="caution">
    <text evidence="3">The sequence shown here is derived from an EMBL/GenBank/DDBJ whole genome shotgun (WGS) entry which is preliminary data.</text>
</comment>